<gene>
    <name evidence="2" type="primary">pabB</name>
    <name evidence="2" type="ORF">ENI00_09930</name>
</gene>
<dbReference type="Gene3D" id="3.60.120.10">
    <property type="entry name" value="Anthranilate synthase"/>
    <property type="match status" value="1"/>
</dbReference>
<dbReference type="InterPro" id="IPR015890">
    <property type="entry name" value="Chorismate_C"/>
</dbReference>
<dbReference type="AlphaFoldDB" id="A0A831R5K1"/>
<dbReference type="NCBIfam" id="TIGR00553">
    <property type="entry name" value="pabB"/>
    <property type="match status" value="1"/>
</dbReference>
<proteinExistence type="predicted"/>
<dbReference type="InterPro" id="IPR005802">
    <property type="entry name" value="ADC_synth_comp_1"/>
</dbReference>
<dbReference type="EMBL" id="DRGY01000077">
    <property type="protein sequence ID" value="HEA52624.1"/>
    <property type="molecule type" value="Genomic_DNA"/>
</dbReference>
<dbReference type="InterPro" id="IPR005801">
    <property type="entry name" value="ADC_synthase"/>
</dbReference>
<dbReference type="PANTHER" id="PTHR11236:SF50">
    <property type="entry name" value="AMINODEOXYCHORISMATE SYNTHASE COMPONENT 1"/>
    <property type="match status" value="1"/>
</dbReference>
<accession>A0A831R5K1</accession>
<dbReference type="GO" id="GO:0009396">
    <property type="term" value="P:folic acid-containing compound biosynthetic process"/>
    <property type="evidence" value="ECO:0007669"/>
    <property type="project" value="InterPro"/>
</dbReference>
<dbReference type="PANTHER" id="PTHR11236">
    <property type="entry name" value="AMINOBENZOATE/ANTHRANILATE SYNTHASE"/>
    <property type="match status" value="1"/>
</dbReference>
<dbReference type="SUPFAM" id="SSF56322">
    <property type="entry name" value="ADC synthase"/>
    <property type="match status" value="1"/>
</dbReference>
<evidence type="ECO:0000259" key="1">
    <source>
        <dbReference type="Pfam" id="PF00425"/>
    </source>
</evidence>
<dbReference type="GO" id="GO:0000162">
    <property type="term" value="P:L-tryptophan biosynthetic process"/>
    <property type="evidence" value="ECO:0007669"/>
    <property type="project" value="TreeGrafter"/>
</dbReference>
<reference evidence="2" key="1">
    <citation type="journal article" date="2020" name="mSystems">
        <title>Genome- and Community-Level Interaction Insights into Carbon Utilization and Element Cycling Functions of Hydrothermarchaeota in Hydrothermal Sediment.</title>
        <authorList>
            <person name="Zhou Z."/>
            <person name="Liu Y."/>
            <person name="Xu W."/>
            <person name="Pan J."/>
            <person name="Luo Z.H."/>
            <person name="Li M."/>
        </authorList>
    </citation>
    <scope>NUCLEOTIDE SEQUENCE [LARGE SCALE GENOMIC DNA]</scope>
    <source>
        <strain evidence="2">HyVt-357</strain>
    </source>
</reference>
<dbReference type="Pfam" id="PF00425">
    <property type="entry name" value="Chorismate_bind"/>
    <property type="match status" value="1"/>
</dbReference>
<dbReference type="RefSeq" id="WP_304101641.1">
    <property type="nucleotide sequence ID" value="NZ_DRGY01000077.1"/>
</dbReference>
<evidence type="ECO:0000313" key="2">
    <source>
        <dbReference type="EMBL" id="HEA52624.1"/>
    </source>
</evidence>
<dbReference type="InterPro" id="IPR019999">
    <property type="entry name" value="Anth_synth_I-like"/>
</dbReference>
<name>A0A831R5K1_9GAMM</name>
<keyword evidence="2" id="KW-0032">Aminotransferase</keyword>
<organism evidence="2">
    <name type="scientific">Marinobacter antarcticus</name>
    <dbReference type="NCBI Taxonomy" id="564117"/>
    <lineage>
        <taxon>Bacteria</taxon>
        <taxon>Pseudomonadati</taxon>
        <taxon>Pseudomonadota</taxon>
        <taxon>Gammaproteobacteria</taxon>
        <taxon>Pseudomonadales</taxon>
        <taxon>Marinobacteraceae</taxon>
        <taxon>Marinobacter</taxon>
    </lineage>
</organism>
<protein>
    <submittedName>
        <fullName evidence="2">Aminodeoxychorismate synthase component I</fullName>
        <ecNumber evidence="2">2.6.1.85</ecNumber>
    </submittedName>
</protein>
<dbReference type="EC" id="2.6.1.85" evidence="2"/>
<dbReference type="GO" id="GO:0046820">
    <property type="term" value="F:4-amino-4-deoxychorismate synthase activity"/>
    <property type="evidence" value="ECO:0007669"/>
    <property type="project" value="UniProtKB-EC"/>
</dbReference>
<dbReference type="PRINTS" id="PR00095">
    <property type="entry name" value="ANTSNTHASEI"/>
</dbReference>
<keyword evidence="2" id="KW-0808">Transferase</keyword>
<feature type="domain" description="Chorismate-utilising enzyme C-terminal" evidence="1">
    <location>
        <begin position="184"/>
        <end position="437"/>
    </location>
</feature>
<comment type="caution">
    <text evidence="2">The sequence shown here is derived from an EMBL/GenBank/DDBJ whole genome shotgun (WGS) entry which is preliminary data.</text>
</comment>
<sequence>MLLPVSSPLNRHQYERLLAHAASQPDFAYLGSVGTGDGRGFFSGFSACAMATECVNQGDGSVLDTRALAATMESLVHRYEVPMQPQQHFLTGGWIGFLSYEFGYVKEKRLCGLCPEPATALMNAGFYLWTASHNRTTDTYYLWIHPECPEQTRRSLRCWLDAESGGKATDWRMVTPFKARQPPNEFIAGVGAVQRYINAGDCYQANLSQEFHGRYAGNPWVAFQALTEANPTPYSAFLKTGNATVLCISPERFLEIRDRTIKTSPIKGTRPRGTTPSEDTQYAAELEASEKDRAENLMIVDLLRNDLSVHAAAGSVTVETLFALESYRNVHHLVSHIRAELATDASPMQVLFDAFPGGSITGAPKIRAMEIIRELEPHWRGPYCGSVFYRGLDNTLDSNIAIRTLLCDENGTIRCWGGGGIVADSVPQSEFQETLTKVKPLMDFLDNLNRGH</sequence>
<dbReference type="Proteomes" id="UP000885748">
    <property type="component" value="Unassembled WGS sequence"/>
</dbReference>